<dbReference type="RefSeq" id="WP_152760481.1">
    <property type="nucleotide sequence ID" value="NZ_WHLY01000002.1"/>
</dbReference>
<keyword evidence="11" id="KW-0560">Oxidoreductase</keyword>
<organism evidence="11 12">
    <name type="scientific">Salmonirosea aquatica</name>
    <dbReference type="NCBI Taxonomy" id="2654236"/>
    <lineage>
        <taxon>Bacteria</taxon>
        <taxon>Pseudomonadati</taxon>
        <taxon>Bacteroidota</taxon>
        <taxon>Cytophagia</taxon>
        <taxon>Cytophagales</taxon>
        <taxon>Spirosomataceae</taxon>
        <taxon>Salmonirosea</taxon>
    </lineage>
</organism>
<dbReference type="GO" id="GO:0005886">
    <property type="term" value="C:plasma membrane"/>
    <property type="evidence" value="ECO:0007669"/>
    <property type="project" value="UniProtKB-SubCell"/>
</dbReference>
<comment type="function">
    <text evidence="10">NDH-1 shuttles electrons from NADH, via FMN and iron-sulfur (Fe-S) centers, to quinones in the respiratory chain. The immediate electron acceptor for the enzyme in this species is believed to be a menaquinone. Couples the redox reaction to proton translocation (for every two electrons transferred, four hydrogen ions are translocated across the cytoplasmic membrane), and thus conserves the redox energy in a proton gradient.</text>
</comment>
<feature type="transmembrane region" description="Helical" evidence="10">
    <location>
        <begin position="64"/>
        <end position="88"/>
    </location>
</feature>
<dbReference type="GO" id="GO:0042773">
    <property type="term" value="P:ATP synthesis coupled electron transport"/>
    <property type="evidence" value="ECO:0007669"/>
    <property type="project" value="InterPro"/>
</dbReference>
<comment type="subcellular location">
    <subcellularLocation>
        <location evidence="10">Cell membrane</location>
        <topology evidence="10">Multi-pass membrane protein</topology>
    </subcellularLocation>
    <subcellularLocation>
        <location evidence="2">Membrane</location>
        <topology evidence="2">Multi-pass membrane protein</topology>
    </subcellularLocation>
</comment>
<keyword evidence="9 10" id="KW-0472">Membrane</keyword>
<dbReference type="PANTHER" id="PTHR11434">
    <property type="entry name" value="NADH-UBIQUINONE OXIDOREDUCTASE SUBUNIT ND4L"/>
    <property type="match status" value="1"/>
</dbReference>
<comment type="caution">
    <text evidence="10">Lacks conserved residue(s) required for the propagation of feature annotation.</text>
</comment>
<accession>A0A7C9F3U6</accession>
<evidence type="ECO:0000256" key="1">
    <source>
        <dbReference type="ARBA" id="ARBA00002378"/>
    </source>
</evidence>
<keyword evidence="5 10" id="KW-0812">Transmembrane</keyword>
<dbReference type="EMBL" id="WHLY01000002">
    <property type="protein sequence ID" value="MPR34345.1"/>
    <property type="molecule type" value="Genomic_DNA"/>
</dbReference>
<proteinExistence type="inferred from homology"/>
<sequence length="104" mass="11300">MHSTIQLVHFLVVAAALFSLGLAVAVTKRNVIGILIGLELMLNAANLNLIAFSRHDPMLLRGQLFALFVIVVAAAEVTVALAIVLRVYHHYGSIDPDQISELKQ</sequence>
<evidence type="ECO:0000313" key="12">
    <source>
        <dbReference type="Proteomes" id="UP000479293"/>
    </source>
</evidence>
<evidence type="ECO:0000256" key="10">
    <source>
        <dbReference type="HAMAP-Rule" id="MF_01456"/>
    </source>
</evidence>
<name>A0A7C9F3U6_9BACT</name>
<dbReference type="HAMAP" id="MF_01456">
    <property type="entry name" value="NDH1_NuoK"/>
    <property type="match status" value="1"/>
</dbReference>
<dbReference type="Gene3D" id="1.10.287.3510">
    <property type="match status" value="1"/>
</dbReference>
<evidence type="ECO:0000256" key="5">
    <source>
        <dbReference type="ARBA" id="ARBA00022692"/>
    </source>
</evidence>
<protein>
    <recommendedName>
        <fullName evidence="10">NADH-quinone oxidoreductase subunit K</fullName>
        <ecNumber evidence="10">7.1.1.-</ecNumber>
    </recommendedName>
    <alternativeName>
        <fullName evidence="10">NADH dehydrogenase I subunit K</fullName>
    </alternativeName>
    <alternativeName>
        <fullName evidence="10">NDH-1 subunit K</fullName>
    </alternativeName>
</protein>
<reference evidence="11 12" key="1">
    <citation type="submission" date="2019-10" db="EMBL/GenBank/DDBJ databases">
        <title>Draft Genome Sequence of Cytophagaceae sp. SJW1-29.</title>
        <authorList>
            <person name="Choi A."/>
        </authorList>
    </citation>
    <scope>NUCLEOTIDE SEQUENCE [LARGE SCALE GENOMIC DNA]</scope>
    <source>
        <strain evidence="11 12">SJW1-29</strain>
    </source>
</reference>
<keyword evidence="12" id="KW-1185">Reference proteome</keyword>
<comment type="function">
    <text evidence="1">NDH-1 shuttles electrons from NADH, via FMN and iron-sulfur (Fe-S) centers, to quinones in the respiratory chain. The immediate electron acceptor for the enzyme in this species is believed to be ubiquinone. Couples the redox reaction to proton translocation (for every two electrons transferred, four hydrogen ions are translocated across the cytoplasmic membrane), and thus conserves the redox energy in a proton gradient.</text>
</comment>
<gene>
    <name evidence="10 11" type="primary">nuoK</name>
    <name evidence="11" type="ORF">GBK04_13505</name>
</gene>
<keyword evidence="10" id="KW-1003">Cell membrane</keyword>
<keyword evidence="4 10" id="KW-0813">Transport</keyword>
<keyword evidence="7 10" id="KW-1278">Translocase</keyword>
<dbReference type="PANTHER" id="PTHR11434:SF16">
    <property type="entry name" value="NADH-UBIQUINONE OXIDOREDUCTASE CHAIN 4L"/>
    <property type="match status" value="1"/>
</dbReference>
<comment type="caution">
    <text evidence="11">The sequence shown here is derived from an EMBL/GenBank/DDBJ whole genome shotgun (WGS) entry which is preliminary data.</text>
</comment>
<dbReference type="EC" id="7.1.1.-" evidence="10"/>
<dbReference type="GO" id="GO:0048038">
    <property type="term" value="F:quinone binding"/>
    <property type="evidence" value="ECO:0007669"/>
    <property type="project" value="UniProtKB-KW"/>
</dbReference>
<evidence type="ECO:0000256" key="4">
    <source>
        <dbReference type="ARBA" id="ARBA00022448"/>
    </source>
</evidence>
<dbReference type="InterPro" id="IPR039428">
    <property type="entry name" value="NUOK/Mnh_C1-like"/>
</dbReference>
<comment type="catalytic activity">
    <reaction evidence="10">
        <text>a quinone + NADH + 5 H(+)(in) = a quinol + NAD(+) + 4 H(+)(out)</text>
        <dbReference type="Rhea" id="RHEA:57888"/>
        <dbReference type="ChEBI" id="CHEBI:15378"/>
        <dbReference type="ChEBI" id="CHEBI:24646"/>
        <dbReference type="ChEBI" id="CHEBI:57540"/>
        <dbReference type="ChEBI" id="CHEBI:57945"/>
        <dbReference type="ChEBI" id="CHEBI:132124"/>
    </reaction>
</comment>
<dbReference type="Proteomes" id="UP000479293">
    <property type="component" value="Unassembled WGS sequence"/>
</dbReference>
<keyword evidence="10" id="KW-0520">NAD</keyword>
<evidence type="ECO:0000256" key="6">
    <source>
        <dbReference type="ARBA" id="ARBA00022719"/>
    </source>
</evidence>
<evidence type="ECO:0000256" key="2">
    <source>
        <dbReference type="ARBA" id="ARBA00004141"/>
    </source>
</evidence>
<evidence type="ECO:0000313" key="11">
    <source>
        <dbReference type="EMBL" id="MPR34345.1"/>
    </source>
</evidence>
<dbReference type="InterPro" id="IPR001133">
    <property type="entry name" value="NADH_UbQ_OxRdtase_chain4L/K"/>
</dbReference>
<comment type="subunit">
    <text evidence="10">NDH-1 is composed of 14 different subunits. Subunits NuoA, H, J, K, L, M, N constitute the membrane sector of the complex.</text>
</comment>
<dbReference type="Pfam" id="PF00420">
    <property type="entry name" value="Oxidored_q2"/>
    <property type="match status" value="1"/>
</dbReference>
<keyword evidence="6 10" id="KW-0874">Quinone</keyword>
<dbReference type="FunFam" id="1.10.287.3510:FF:000001">
    <property type="entry name" value="NADH-quinone oxidoreductase subunit K"/>
    <property type="match status" value="1"/>
</dbReference>
<dbReference type="AlphaFoldDB" id="A0A7C9F3U6"/>
<evidence type="ECO:0000256" key="8">
    <source>
        <dbReference type="ARBA" id="ARBA00022989"/>
    </source>
</evidence>
<comment type="similarity">
    <text evidence="3 10">Belongs to the complex I subunit 4L family.</text>
</comment>
<evidence type="ECO:0000256" key="9">
    <source>
        <dbReference type="ARBA" id="ARBA00023136"/>
    </source>
</evidence>
<evidence type="ECO:0000256" key="7">
    <source>
        <dbReference type="ARBA" id="ARBA00022967"/>
    </source>
</evidence>
<dbReference type="NCBIfam" id="NF004320">
    <property type="entry name" value="PRK05715.1-2"/>
    <property type="match status" value="1"/>
</dbReference>
<dbReference type="GO" id="GO:0050136">
    <property type="term" value="F:NADH dehydrogenase (quinone) (non-electrogenic) activity"/>
    <property type="evidence" value="ECO:0007669"/>
    <property type="project" value="UniProtKB-UniRule"/>
</dbReference>
<evidence type="ECO:0000256" key="3">
    <source>
        <dbReference type="ARBA" id="ARBA00010519"/>
    </source>
</evidence>
<dbReference type="GO" id="GO:0030964">
    <property type="term" value="C:NADH dehydrogenase complex"/>
    <property type="evidence" value="ECO:0007669"/>
    <property type="project" value="TreeGrafter"/>
</dbReference>
<feature type="transmembrane region" description="Helical" evidence="10">
    <location>
        <begin position="33"/>
        <end position="52"/>
    </location>
</feature>
<keyword evidence="8 10" id="KW-1133">Transmembrane helix</keyword>